<feature type="signal peptide" evidence="1">
    <location>
        <begin position="1"/>
        <end position="28"/>
    </location>
</feature>
<dbReference type="SUPFAM" id="SSF51445">
    <property type="entry name" value="(Trans)glycosidases"/>
    <property type="match status" value="1"/>
</dbReference>
<evidence type="ECO:0000313" key="3">
    <source>
        <dbReference type="Proteomes" id="UP000266568"/>
    </source>
</evidence>
<evidence type="ECO:0000313" key="2">
    <source>
        <dbReference type="EMBL" id="RIA43763.1"/>
    </source>
</evidence>
<dbReference type="GO" id="GO:0016985">
    <property type="term" value="F:mannan endo-1,4-beta-mannosidase activity"/>
    <property type="evidence" value="ECO:0007669"/>
    <property type="project" value="TreeGrafter"/>
</dbReference>
<dbReference type="EMBL" id="QXDC01000003">
    <property type="protein sequence ID" value="RIA43763.1"/>
    <property type="molecule type" value="Genomic_DNA"/>
</dbReference>
<sequence length="743" mass="82278">MSRTQRGARCALAAATAWAALMAAPASAQSDIPLQPFPVNHELRVDSGADARFLLDGPAGKYGFIEVRDGHLYRPDGKRFRCWGVNLTGFSLGSVEIPPRAEATEMAAELARLGINCVRLHFLDLPKTQTMKATGDLGPDPVPVKQMPSGLIADGTTSQVLDPEALDRLDFMFAELKKNGIYVDFNLNVGRTYRAGDKVPDYKLIGSAKAYTYFGPELIALQKDYAKKLLDHTNRYTGLRYADDPAVMTVEVVNENSLLEFWMRNWLRGERVDGGENLQLDMTPHYQAILVGMYNDWLAKNRTPAEIAELHRMAGVAAGQPIPFMRRGDHPEAPRLRLDAELAFITQVEIDFHAEMKRFLKDEVGVKSPIVPLADHTYFIANQPLMRTAVKSDIVDAHVYWQHPAIYGRRNEPMVNSPERSIIQKLARSATVGKPFTVSEVNHPYPSDYGSEMIPILASYAALQDWDGIFFYTYETKLHGKWTPHITGEFDITLDPVKMAQMPAGAMIFLRGDVSAAKEVMTRSYSTDQISEASRMPRAAMPYYTPGFDMKLPLVHGSRVSCLDCKPSLPAPLPEMDPIVSDTGELRWQTDDGKDGIVSVNTPRSQALVGFVSANREVQTRNLSADIANTFATITLSSLDNKPLNLSDRMLLTTTGKVENTGQKWNARRAMLSDWGGAPTLIEPITGWIQLKDLEGAVGVFAQPLDGSARPIGPEIRGRMIEPGWEIAVGTPATTSYLIRVVR</sequence>
<dbReference type="GO" id="GO:0005576">
    <property type="term" value="C:extracellular region"/>
    <property type="evidence" value="ECO:0007669"/>
    <property type="project" value="UniProtKB-SubCell"/>
</dbReference>
<dbReference type="AlphaFoldDB" id="A0A397P666"/>
<proteinExistence type="predicted"/>
<dbReference type="PANTHER" id="PTHR31451:SF39">
    <property type="entry name" value="MANNAN ENDO-1,4-BETA-MANNOSIDASE 1"/>
    <property type="match status" value="1"/>
</dbReference>
<organism evidence="2 3">
    <name type="scientific">Hephaestia caeni</name>
    <dbReference type="NCBI Taxonomy" id="645617"/>
    <lineage>
        <taxon>Bacteria</taxon>
        <taxon>Pseudomonadati</taxon>
        <taxon>Pseudomonadota</taxon>
        <taxon>Alphaproteobacteria</taxon>
        <taxon>Sphingomonadales</taxon>
        <taxon>Sphingomonadaceae</taxon>
        <taxon>Hephaestia</taxon>
    </lineage>
</organism>
<reference evidence="2 3" key="1">
    <citation type="submission" date="2018-08" db="EMBL/GenBank/DDBJ databases">
        <title>Genomic Encyclopedia of Type Strains, Phase IV (KMG-IV): sequencing the most valuable type-strain genomes for metagenomic binning, comparative biology and taxonomic classification.</title>
        <authorList>
            <person name="Goeker M."/>
        </authorList>
    </citation>
    <scope>NUCLEOTIDE SEQUENCE [LARGE SCALE GENOMIC DNA]</scope>
    <source>
        <strain evidence="2 3">DSM 25527</strain>
    </source>
</reference>
<evidence type="ECO:0000256" key="1">
    <source>
        <dbReference type="SAM" id="SignalP"/>
    </source>
</evidence>
<feature type="chain" id="PRO_5017208362" description="Glycoside hydrolase family 42 N-terminal domain-containing protein" evidence="1">
    <location>
        <begin position="29"/>
        <end position="743"/>
    </location>
</feature>
<dbReference type="PANTHER" id="PTHR31451">
    <property type="match status" value="1"/>
</dbReference>
<evidence type="ECO:0008006" key="4">
    <source>
        <dbReference type="Google" id="ProtNLM"/>
    </source>
</evidence>
<dbReference type="InterPro" id="IPR045053">
    <property type="entry name" value="MAN-like"/>
</dbReference>
<name>A0A397P666_9SPHN</name>
<keyword evidence="3" id="KW-1185">Reference proteome</keyword>
<gene>
    <name evidence="2" type="ORF">DFR49_1992</name>
</gene>
<comment type="caution">
    <text evidence="2">The sequence shown here is derived from an EMBL/GenBank/DDBJ whole genome shotgun (WGS) entry which is preliminary data.</text>
</comment>
<dbReference type="Gene3D" id="3.20.20.80">
    <property type="entry name" value="Glycosidases"/>
    <property type="match status" value="1"/>
</dbReference>
<dbReference type="InterPro" id="IPR017853">
    <property type="entry name" value="GH"/>
</dbReference>
<accession>A0A397P666</accession>
<keyword evidence="1" id="KW-0732">Signal</keyword>
<dbReference type="Proteomes" id="UP000266568">
    <property type="component" value="Unassembled WGS sequence"/>
</dbReference>
<protein>
    <recommendedName>
        <fullName evidence="4">Glycoside hydrolase family 42 N-terminal domain-containing protein</fullName>
    </recommendedName>
</protein>